<dbReference type="STRING" id="1503961.SAMN05421736_12363"/>
<name>A0A1H3UPA0_9BACI</name>
<dbReference type="InterPro" id="IPR036388">
    <property type="entry name" value="WH-like_DNA-bd_sf"/>
</dbReference>
<dbReference type="PANTHER" id="PTHR38600">
    <property type="entry name" value="TRANSCRIPTIONAL REGULATORY PROTEIN"/>
    <property type="match status" value="1"/>
</dbReference>
<dbReference type="Gene3D" id="1.10.10.10">
    <property type="entry name" value="Winged helix-like DNA-binding domain superfamily/Winged helix DNA-binding domain"/>
    <property type="match status" value="1"/>
</dbReference>
<sequence length="228" mass="25561">MGKQVNATSKAAKKTRRTIINILKQEGPMDALTMASHLNISGMAVRQHLYALQKEGIVNYEEEAREMGRPAKVWFLTAEAARFFPSGYAELTVSLLDSITGVFGAEGVDRLLAVRNEEQVNGYQQRIPDSAALVEKLEVLASIRTDEGYMAEVTPEQETEESHSYLFIEKHCPICAAATACAGFCDKELELFQRVLGENVKVQRIEHLLQGDRRCAYRIHSVDEEKKQ</sequence>
<feature type="domain" description="HTH arsR-type" evidence="1">
    <location>
        <begin position="14"/>
        <end position="60"/>
    </location>
</feature>
<dbReference type="GO" id="GO:0003700">
    <property type="term" value="F:DNA-binding transcription factor activity"/>
    <property type="evidence" value="ECO:0007669"/>
    <property type="project" value="InterPro"/>
</dbReference>
<proteinExistence type="predicted"/>
<reference evidence="3" key="1">
    <citation type="submission" date="2016-10" db="EMBL/GenBank/DDBJ databases">
        <authorList>
            <person name="Varghese N."/>
            <person name="Submissions S."/>
        </authorList>
    </citation>
    <scope>NUCLEOTIDE SEQUENCE [LARGE SCALE GENOMIC DNA]</scope>
    <source>
        <strain evidence="3">SP</strain>
    </source>
</reference>
<dbReference type="Proteomes" id="UP000198935">
    <property type="component" value="Unassembled WGS sequence"/>
</dbReference>
<evidence type="ECO:0000313" key="3">
    <source>
        <dbReference type="Proteomes" id="UP000198935"/>
    </source>
</evidence>
<dbReference type="AlphaFoldDB" id="A0A1H3UPA0"/>
<keyword evidence="3" id="KW-1185">Reference proteome</keyword>
<protein>
    <submittedName>
        <fullName evidence="2">Predicted transcriptional regulator, ArsR family</fullName>
    </submittedName>
</protein>
<evidence type="ECO:0000313" key="2">
    <source>
        <dbReference type="EMBL" id="SDZ63569.1"/>
    </source>
</evidence>
<dbReference type="PANTHER" id="PTHR38600:SF2">
    <property type="entry name" value="SLL0088 PROTEIN"/>
    <property type="match status" value="1"/>
</dbReference>
<accession>A0A1H3UPA0</accession>
<gene>
    <name evidence="2" type="ORF">SAMN05421736_12363</name>
</gene>
<dbReference type="EMBL" id="FNPI01000023">
    <property type="protein sequence ID" value="SDZ63569.1"/>
    <property type="molecule type" value="Genomic_DNA"/>
</dbReference>
<dbReference type="SUPFAM" id="SSF46785">
    <property type="entry name" value="Winged helix' DNA-binding domain"/>
    <property type="match status" value="1"/>
</dbReference>
<dbReference type="Pfam" id="PF01022">
    <property type="entry name" value="HTH_5"/>
    <property type="match status" value="1"/>
</dbReference>
<dbReference type="OrthoDB" id="155998at2"/>
<evidence type="ECO:0000259" key="1">
    <source>
        <dbReference type="Pfam" id="PF01022"/>
    </source>
</evidence>
<dbReference type="InterPro" id="IPR036390">
    <property type="entry name" value="WH_DNA-bd_sf"/>
</dbReference>
<dbReference type="InterPro" id="IPR001845">
    <property type="entry name" value="HTH_ArsR_DNA-bd_dom"/>
</dbReference>
<organism evidence="2 3">
    <name type="scientific">Evansella caseinilytica</name>
    <dbReference type="NCBI Taxonomy" id="1503961"/>
    <lineage>
        <taxon>Bacteria</taxon>
        <taxon>Bacillati</taxon>
        <taxon>Bacillota</taxon>
        <taxon>Bacilli</taxon>
        <taxon>Bacillales</taxon>
        <taxon>Bacillaceae</taxon>
        <taxon>Evansella</taxon>
    </lineage>
</organism>